<comment type="caution">
    <text evidence="2">The sequence shown here is derived from an EMBL/GenBank/DDBJ whole genome shotgun (WGS) entry which is preliminary data.</text>
</comment>
<feature type="transmembrane region" description="Helical" evidence="1">
    <location>
        <begin position="45"/>
        <end position="64"/>
    </location>
</feature>
<name>A0A1J5S1N0_9ZZZZ</name>
<organism evidence="2">
    <name type="scientific">mine drainage metagenome</name>
    <dbReference type="NCBI Taxonomy" id="410659"/>
    <lineage>
        <taxon>unclassified sequences</taxon>
        <taxon>metagenomes</taxon>
        <taxon>ecological metagenomes</taxon>
    </lineage>
</organism>
<proteinExistence type="predicted"/>
<evidence type="ECO:0000313" key="2">
    <source>
        <dbReference type="EMBL" id="OIR01907.1"/>
    </source>
</evidence>
<accession>A0A1J5S1N0</accession>
<dbReference type="InterPro" id="IPR043159">
    <property type="entry name" value="Lectin_gal-bd_sf"/>
</dbReference>
<sequence length="187" mass="19486">MQDVILKLVDVPMVRMFVLAGIIFLMIAVLGKIEGKIEPGSIGRIGSAILGVVLIAIGIMMQYGETHDVYAKLPPNMIAALPPQTVISVPASAPANVETTTIKVLSGTYGRNCNAKAGNATAPLSKACDGRGSCDFSIDTSVLEDPAPNCSKDFAAEWKCGSGNAVYSAALSSLTGKNDKLRLNCAN</sequence>
<dbReference type="AlphaFoldDB" id="A0A1J5S1N0"/>
<keyword evidence="1" id="KW-0472">Membrane</keyword>
<dbReference type="EMBL" id="MLJW01000079">
    <property type="protein sequence ID" value="OIR01907.1"/>
    <property type="molecule type" value="Genomic_DNA"/>
</dbReference>
<keyword evidence="1" id="KW-1133">Transmembrane helix</keyword>
<protein>
    <submittedName>
        <fullName evidence="2">Uncharacterized protein</fullName>
    </submittedName>
</protein>
<reference evidence="2" key="1">
    <citation type="submission" date="2016-10" db="EMBL/GenBank/DDBJ databases">
        <title>Sequence of Gallionella enrichment culture.</title>
        <authorList>
            <person name="Poehlein A."/>
            <person name="Muehling M."/>
            <person name="Daniel R."/>
        </authorList>
    </citation>
    <scope>NUCLEOTIDE SEQUENCE</scope>
</reference>
<keyword evidence="1" id="KW-0812">Transmembrane</keyword>
<dbReference type="CDD" id="cd22823">
    <property type="entry name" value="Gal_Rha_Lectin"/>
    <property type="match status" value="1"/>
</dbReference>
<dbReference type="Gene3D" id="2.60.120.740">
    <property type="match status" value="1"/>
</dbReference>
<feature type="transmembrane region" description="Helical" evidence="1">
    <location>
        <begin position="12"/>
        <end position="33"/>
    </location>
</feature>
<evidence type="ECO:0000256" key="1">
    <source>
        <dbReference type="SAM" id="Phobius"/>
    </source>
</evidence>
<gene>
    <name evidence="2" type="ORF">GALL_159940</name>
</gene>